<dbReference type="KEGG" id="bmus:118905998"/>
<feature type="compositionally biased region" description="Gly residues" evidence="1">
    <location>
        <begin position="90"/>
        <end position="101"/>
    </location>
</feature>
<evidence type="ECO:0000256" key="1">
    <source>
        <dbReference type="SAM" id="MobiDB-lite"/>
    </source>
</evidence>
<keyword evidence="2" id="KW-1185">Reference proteome</keyword>
<name>A0A8B8ZA22_BALMU</name>
<feature type="region of interest" description="Disordered" evidence="1">
    <location>
        <begin position="1"/>
        <end position="112"/>
    </location>
</feature>
<proteinExistence type="predicted"/>
<gene>
    <name evidence="3" type="primary">LOC118905998</name>
</gene>
<feature type="region of interest" description="Disordered" evidence="1">
    <location>
        <begin position="231"/>
        <end position="280"/>
    </location>
</feature>
<dbReference type="RefSeq" id="XP_036729045.1">
    <property type="nucleotide sequence ID" value="XM_036873150.1"/>
</dbReference>
<dbReference type="AlphaFoldDB" id="A0A8B8ZA22"/>
<dbReference type="Proteomes" id="UP000694857">
    <property type="component" value="Chromosome 13"/>
</dbReference>
<feature type="compositionally biased region" description="Low complexity" evidence="1">
    <location>
        <begin position="102"/>
        <end position="112"/>
    </location>
</feature>
<organism evidence="2 3">
    <name type="scientific">Balaenoptera musculus</name>
    <name type="common">Blue whale</name>
    <dbReference type="NCBI Taxonomy" id="9771"/>
    <lineage>
        <taxon>Eukaryota</taxon>
        <taxon>Metazoa</taxon>
        <taxon>Chordata</taxon>
        <taxon>Craniata</taxon>
        <taxon>Vertebrata</taxon>
        <taxon>Euteleostomi</taxon>
        <taxon>Mammalia</taxon>
        <taxon>Eutheria</taxon>
        <taxon>Laurasiatheria</taxon>
        <taxon>Artiodactyla</taxon>
        <taxon>Whippomorpha</taxon>
        <taxon>Cetacea</taxon>
        <taxon>Mysticeti</taxon>
        <taxon>Balaenopteridae</taxon>
        <taxon>Balaenoptera</taxon>
    </lineage>
</organism>
<feature type="compositionally biased region" description="Polar residues" evidence="1">
    <location>
        <begin position="244"/>
        <end position="263"/>
    </location>
</feature>
<dbReference type="GeneID" id="118905998"/>
<protein>
    <submittedName>
        <fullName evidence="3">Wiskott-Aldrich syndrome protein homolog 1-like isoform X1</fullName>
    </submittedName>
</protein>
<reference evidence="3" key="1">
    <citation type="submission" date="2025-08" db="UniProtKB">
        <authorList>
            <consortium name="RefSeq"/>
        </authorList>
    </citation>
    <scope>IDENTIFICATION</scope>
    <source>
        <tissue evidence="3">Epidermis and Blubber</tissue>
    </source>
</reference>
<evidence type="ECO:0000313" key="2">
    <source>
        <dbReference type="Proteomes" id="UP000694857"/>
    </source>
</evidence>
<evidence type="ECO:0000313" key="3">
    <source>
        <dbReference type="RefSeq" id="XP_036729045.1"/>
    </source>
</evidence>
<sequence length="280" mass="28983">MRLCGPRRAGRAGGEGRWSLGPRDHALPPWPPAARTSARRLPRSPAAGQRSRFSAGPAPASPRPRPGGASASASGGGSPRAPPRPRAGPRWGGAWRGGPVGGARRATRAVGGPAPPGRVGRCGTARAQAAALVSCPLTCPLSCPISCSLSCPSPVLSPVLLCPQLSPQPPSVPPEALSLGTGAWLCPAAAGGRGDEAQLFLRRVGDRRAGALSRLAAWTPALLLDGYRTGHKTERKKKREDRQWSSSGSHTWKTASPQGTSLKINVEVTAHQPERPKAVC</sequence>
<accession>A0A8B8ZA22</accession>